<reference evidence="2 3" key="1">
    <citation type="submission" date="2018-09" db="EMBL/GenBank/DDBJ databases">
        <authorList>
            <person name="Wang Z."/>
        </authorList>
    </citation>
    <scope>NUCLEOTIDE SEQUENCE [LARGE SCALE GENOMIC DNA]</scope>
    <source>
        <strain evidence="2 3">ALS 81</strain>
    </source>
</reference>
<organism evidence="2 3">
    <name type="scientific">Alginatibacterium sediminis</name>
    <dbReference type="NCBI Taxonomy" id="2164068"/>
    <lineage>
        <taxon>Bacteria</taxon>
        <taxon>Pseudomonadati</taxon>
        <taxon>Pseudomonadota</taxon>
        <taxon>Gammaproteobacteria</taxon>
        <taxon>Alteromonadales</taxon>
        <taxon>Alteromonadaceae</taxon>
        <taxon>Alginatibacterium</taxon>
    </lineage>
</organism>
<evidence type="ECO:0000313" key="2">
    <source>
        <dbReference type="EMBL" id="RKF18688.1"/>
    </source>
</evidence>
<name>A0A420EDE0_9ALTE</name>
<evidence type="ECO:0000256" key="1">
    <source>
        <dbReference type="SAM" id="Phobius"/>
    </source>
</evidence>
<comment type="caution">
    <text evidence="2">The sequence shown here is derived from an EMBL/GenBank/DDBJ whole genome shotgun (WGS) entry which is preliminary data.</text>
</comment>
<dbReference type="AlphaFoldDB" id="A0A420EDE0"/>
<keyword evidence="3" id="KW-1185">Reference proteome</keyword>
<keyword evidence="1" id="KW-0472">Membrane</keyword>
<proteinExistence type="predicted"/>
<feature type="transmembrane region" description="Helical" evidence="1">
    <location>
        <begin position="35"/>
        <end position="55"/>
    </location>
</feature>
<feature type="transmembrane region" description="Helical" evidence="1">
    <location>
        <begin position="6"/>
        <end position="23"/>
    </location>
</feature>
<evidence type="ECO:0000313" key="3">
    <source>
        <dbReference type="Proteomes" id="UP000286482"/>
    </source>
</evidence>
<keyword evidence="1" id="KW-0812">Transmembrane</keyword>
<gene>
    <name evidence="2" type="ORF">DBZ36_09820</name>
</gene>
<protein>
    <submittedName>
        <fullName evidence="2">Uncharacterized protein</fullName>
    </submittedName>
</protein>
<keyword evidence="1" id="KW-1133">Transmembrane helix</keyword>
<sequence>MIKGFIYVFVIPVEIVVLVLLLNNFRKRKLDGIMLLVYFLFMMFLTWFSFNIMAWPTYWFAANNETLYVHGVGYHSDKVGNETYKMYFSRKDDASRYSVPIRSNLYGMYREKCQFTGFPVDSKGWWAGNVVLEKRIIQSISEYCIE</sequence>
<dbReference type="Proteomes" id="UP000286482">
    <property type="component" value="Unassembled WGS sequence"/>
</dbReference>
<dbReference type="EMBL" id="RAQO01000005">
    <property type="protein sequence ID" value="RKF18688.1"/>
    <property type="molecule type" value="Genomic_DNA"/>
</dbReference>
<dbReference type="RefSeq" id="WP_120354767.1">
    <property type="nucleotide sequence ID" value="NZ_RAQO01000005.1"/>
</dbReference>
<accession>A0A420EDE0</accession>